<dbReference type="PANTHER" id="PTHR32089">
    <property type="entry name" value="METHYL-ACCEPTING CHEMOTAXIS PROTEIN MCPB"/>
    <property type="match status" value="1"/>
</dbReference>
<dbReference type="SMART" id="SM00283">
    <property type="entry name" value="MA"/>
    <property type="match status" value="1"/>
</dbReference>
<dbReference type="Pfam" id="PF00015">
    <property type="entry name" value="MCPsignal"/>
    <property type="match status" value="1"/>
</dbReference>
<dbReference type="GO" id="GO:0016020">
    <property type="term" value="C:membrane"/>
    <property type="evidence" value="ECO:0007669"/>
    <property type="project" value="InterPro"/>
</dbReference>
<dbReference type="PANTHER" id="PTHR32089:SF112">
    <property type="entry name" value="LYSOZYME-LIKE PROTEIN-RELATED"/>
    <property type="match status" value="1"/>
</dbReference>
<gene>
    <name evidence="5" type="ORF">SAMN05192551_105201</name>
</gene>
<dbReference type="Gene3D" id="3.30.450.20">
    <property type="entry name" value="PAS domain"/>
    <property type="match status" value="1"/>
</dbReference>
<dbReference type="OrthoDB" id="9811961at2"/>
<accession>A0A1I3EW07</accession>
<evidence type="ECO:0000313" key="6">
    <source>
        <dbReference type="Proteomes" id="UP000199287"/>
    </source>
</evidence>
<feature type="domain" description="Methyl-accepting transducer" evidence="4">
    <location>
        <begin position="252"/>
        <end position="509"/>
    </location>
</feature>
<dbReference type="CDD" id="cd12914">
    <property type="entry name" value="PDC1_DGC_like"/>
    <property type="match status" value="1"/>
</dbReference>
<dbReference type="Proteomes" id="UP000199287">
    <property type="component" value="Unassembled WGS sequence"/>
</dbReference>
<dbReference type="PROSITE" id="PS50111">
    <property type="entry name" value="CHEMOTAXIS_TRANSDUC_2"/>
    <property type="match status" value="1"/>
</dbReference>
<name>A0A1I3EW07_9FIRM</name>
<feature type="transmembrane region" description="Helical" evidence="3">
    <location>
        <begin position="12"/>
        <end position="29"/>
    </location>
</feature>
<keyword evidence="1 2" id="KW-0807">Transducer</keyword>
<feature type="transmembrane region" description="Helical" evidence="3">
    <location>
        <begin position="35"/>
        <end position="52"/>
    </location>
</feature>
<proteinExistence type="predicted"/>
<evidence type="ECO:0000259" key="4">
    <source>
        <dbReference type="PROSITE" id="PS50111"/>
    </source>
</evidence>
<dbReference type="SUPFAM" id="SSF58104">
    <property type="entry name" value="Methyl-accepting chemotaxis protein (MCP) signaling domain"/>
    <property type="match status" value="1"/>
</dbReference>
<dbReference type="STRING" id="69895.SAMN05192551_105201"/>
<dbReference type="Gene3D" id="1.10.287.950">
    <property type="entry name" value="Methyl-accepting chemotaxis protein"/>
    <property type="match status" value="1"/>
</dbReference>
<evidence type="ECO:0000313" key="5">
    <source>
        <dbReference type="EMBL" id="SFI03159.1"/>
    </source>
</evidence>
<dbReference type="RefSeq" id="WP_093372194.1">
    <property type="nucleotide sequence ID" value="NZ_FOQA01000005.1"/>
</dbReference>
<keyword evidence="3" id="KW-1133">Transmembrane helix</keyword>
<protein>
    <submittedName>
        <fullName evidence="5">Methyl-accepting chemotaxis protein</fullName>
    </submittedName>
</protein>
<organism evidence="5 6">
    <name type="scientific">Tindallia magadiensis</name>
    <dbReference type="NCBI Taxonomy" id="69895"/>
    <lineage>
        <taxon>Bacteria</taxon>
        <taxon>Bacillati</taxon>
        <taxon>Bacillota</taxon>
        <taxon>Clostridia</taxon>
        <taxon>Peptostreptococcales</taxon>
        <taxon>Tindalliaceae</taxon>
        <taxon>Tindallia</taxon>
    </lineage>
</organism>
<keyword evidence="6" id="KW-1185">Reference proteome</keyword>
<dbReference type="InterPro" id="IPR004089">
    <property type="entry name" value="MCPsignal_dom"/>
</dbReference>
<dbReference type="AlphaFoldDB" id="A0A1I3EW07"/>
<evidence type="ECO:0000256" key="1">
    <source>
        <dbReference type="ARBA" id="ARBA00023224"/>
    </source>
</evidence>
<evidence type="ECO:0000256" key="3">
    <source>
        <dbReference type="SAM" id="Phobius"/>
    </source>
</evidence>
<sequence length="538" mass="58167">MLKKWLSSKAATPKIILGALLFSVPIVVLPYDKNLLLYGLYSWLIIGIYFFTSSRFVKDDDKILSYLTDVAGGNLVVSSELGKQTKSIILSYSEKISHIAHTLSKGPGLSTKDAYDYEGFLRNHKGIKRIFITDETGQQIYNSAVTDPKKLLFNGDRSYFKNAENTGKPQVSNCTFSKRENRLAIIVAAPYQCNAKFNGIVAATVDLIEISPSSEKKQNIVLGTIQVLNGLLRNIKGISSKAKSSAETLAMSSQKASDTVDEVSKAIDEIAEGACAQATDTDHASQTASRLSTVFEKMDHKTSEMNRFSEKIIGEKEQGANAIKQLKEKSTLAENTNDSVEQAISELDKNTQSISSILDSISAIAVQTNLLALNASIEAARAGEQGKGFAVVAEEIRKLAEESSEAADQIRDITTAIINGSGQTVETMKKVKHISSEQKKAVGDMEESFNEISASIVGITEGIQSIKASSNDLSFVVSDIVKTMTNISAVSEESAATSEEVNASMHQQSSAIDEIASEAESLNALSIKLNDELGKFKV</sequence>
<reference evidence="6" key="1">
    <citation type="submission" date="2016-10" db="EMBL/GenBank/DDBJ databases">
        <authorList>
            <person name="Varghese N."/>
            <person name="Submissions S."/>
        </authorList>
    </citation>
    <scope>NUCLEOTIDE SEQUENCE [LARGE SCALE GENOMIC DNA]</scope>
    <source>
        <strain evidence="6">Z-7934</strain>
    </source>
</reference>
<dbReference type="EMBL" id="FOQA01000005">
    <property type="protein sequence ID" value="SFI03159.1"/>
    <property type="molecule type" value="Genomic_DNA"/>
</dbReference>
<dbReference type="GO" id="GO:0007165">
    <property type="term" value="P:signal transduction"/>
    <property type="evidence" value="ECO:0007669"/>
    <property type="project" value="UniProtKB-KW"/>
</dbReference>
<keyword evidence="3" id="KW-0812">Transmembrane</keyword>
<evidence type="ECO:0000256" key="2">
    <source>
        <dbReference type="PROSITE-ProRule" id="PRU00284"/>
    </source>
</evidence>
<keyword evidence="3" id="KW-0472">Membrane</keyword>